<dbReference type="InterPro" id="IPR027469">
    <property type="entry name" value="Cation_efflux_TMD_sf"/>
</dbReference>
<gene>
    <name evidence="11" type="ORF">PENSUB_13483</name>
</gene>
<evidence type="ECO:0000256" key="1">
    <source>
        <dbReference type="ARBA" id="ARBA00004141"/>
    </source>
</evidence>
<dbReference type="Gene3D" id="1.20.1510.10">
    <property type="entry name" value="Cation efflux protein transmembrane domain"/>
    <property type="match status" value="1"/>
</dbReference>
<dbReference type="PANTHER" id="PTHR45755:SF4">
    <property type="entry name" value="ZINC TRANSPORTER 7"/>
    <property type="match status" value="1"/>
</dbReference>
<feature type="transmembrane region" description="Helical" evidence="8">
    <location>
        <begin position="332"/>
        <end position="351"/>
    </location>
</feature>
<dbReference type="GO" id="GO:1904257">
    <property type="term" value="P:zinc ion import into Golgi lumen"/>
    <property type="evidence" value="ECO:0007669"/>
    <property type="project" value="TreeGrafter"/>
</dbReference>
<name>A0A1Q5SQU9_9EURO</name>
<dbReference type="AlphaFoldDB" id="A0A1Q5SQU9"/>
<feature type="transmembrane region" description="Helical" evidence="8">
    <location>
        <begin position="254"/>
        <end position="272"/>
    </location>
</feature>
<keyword evidence="12" id="KW-1185">Reference proteome</keyword>
<keyword evidence="3 8" id="KW-0813">Transport</keyword>
<feature type="transmembrane region" description="Helical" evidence="8">
    <location>
        <begin position="52"/>
        <end position="75"/>
    </location>
</feature>
<dbReference type="GO" id="GO:0005385">
    <property type="term" value="F:zinc ion transmembrane transporter activity"/>
    <property type="evidence" value="ECO:0007669"/>
    <property type="project" value="UniProtKB-UniRule"/>
</dbReference>
<comment type="similarity">
    <text evidence="2 8">Belongs to the cation diffusion facilitator (CDF) transporter (TC 2.A.4) family. SLC30A subfamily.</text>
</comment>
<dbReference type="Proteomes" id="UP000186955">
    <property type="component" value="Unassembled WGS sequence"/>
</dbReference>
<feature type="transmembrane region" description="Helical" evidence="8">
    <location>
        <begin position="476"/>
        <end position="496"/>
    </location>
</feature>
<feature type="compositionally biased region" description="Basic and acidic residues" evidence="9">
    <location>
        <begin position="576"/>
        <end position="599"/>
    </location>
</feature>
<dbReference type="SUPFAM" id="SSF161111">
    <property type="entry name" value="Cation efflux protein transmembrane domain-like"/>
    <property type="match status" value="1"/>
</dbReference>
<organism evidence="11 12">
    <name type="scientific">Penicillium subrubescens</name>
    <dbReference type="NCBI Taxonomy" id="1316194"/>
    <lineage>
        <taxon>Eukaryota</taxon>
        <taxon>Fungi</taxon>
        <taxon>Dikarya</taxon>
        <taxon>Ascomycota</taxon>
        <taxon>Pezizomycotina</taxon>
        <taxon>Eurotiomycetes</taxon>
        <taxon>Eurotiomycetidae</taxon>
        <taxon>Eurotiales</taxon>
        <taxon>Aspergillaceae</taxon>
        <taxon>Penicillium</taxon>
    </lineage>
</organism>
<reference evidence="11 12" key="1">
    <citation type="submission" date="2016-10" db="EMBL/GenBank/DDBJ databases">
        <title>Genome sequence of the ascomycete fungus Penicillium subrubescens.</title>
        <authorList>
            <person name="De Vries R.P."/>
            <person name="Peng M."/>
            <person name="Dilokpimol A."/>
            <person name="Hilden K."/>
            <person name="Makela M.R."/>
            <person name="Grigoriev I."/>
            <person name="Riley R."/>
            <person name="Granchi Z."/>
        </authorList>
    </citation>
    <scope>NUCLEOTIDE SEQUENCE [LARGE SCALE GENOMIC DNA]</scope>
    <source>
        <strain evidence="11 12">CBS 132785</strain>
    </source>
</reference>
<evidence type="ECO:0000256" key="3">
    <source>
        <dbReference type="ARBA" id="ARBA00022448"/>
    </source>
</evidence>
<dbReference type="EMBL" id="MNBE01000758">
    <property type="protein sequence ID" value="OKO90350.1"/>
    <property type="molecule type" value="Genomic_DNA"/>
</dbReference>
<keyword evidence="8" id="KW-0256">Endoplasmic reticulum</keyword>
<comment type="subcellular location">
    <subcellularLocation>
        <location evidence="8">Endoplasmic reticulum membrane</location>
        <topology evidence="8">Multi-pass membrane protein</topology>
    </subcellularLocation>
    <subcellularLocation>
        <location evidence="1">Membrane</location>
        <topology evidence="1">Multi-pass membrane protein</topology>
    </subcellularLocation>
</comment>
<feature type="compositionally biased region" description="Basic and acidic residues" evidence="9">
    <location>
        <begin position="608"/>
        <end position="630"/>
    </location>
</feature>
<dbReference type="FunFam" id="1.20.1510.10:FF:000014">
    <property type="entry name" value="Cation efflux protein/ zinc transporter"/>
    <property type="match status" value="1"/>
</dbReference>
<evidence type="ECO:0000256" key="5">
    <source>
        <dbReference type="ARBA" id="ARBA00022989"/>
    </source>
</evidence>
<evidence type="ECO:0000256" key="6">
    <source>
        <dbReference type="ARBA" id="ARBA00023065"/>
    </source>
</evidence>
<evidence type="ECO:0000256" key="2">
    <source>
        <dbReference type="ARBA" id="ARBA00008873"/>
    </source>
</evidence>
<feature type="transmembrane region" description="Helical" evidence="8">
    <location>
        <begin position="430"/>
        <end position="451"/>
    </location>
</feature>
<proteinExistence type="inferred from homology"/>
<comment type="caution">
    <text evidence="8">Lacks conserved residue(s) required for the propagation of feature annotation.</text>
</comment>
<dbReference type="GO" id="GO:0005789">
    <property type="term" value="C:endoplasmic reticulum membrane"/>
    <property type="evidence" value="ECO:0007669"/>
    <property type="project" value="UniProtKB-SubCell"/>
</dbReference>
<accession>A0A1Q5SQU9</accession>
<comment type="function">
    <text evidence="8">Functions as a zinc transporter.</text>
</comment>
<feature type="transmembrane region" description="Helical" evidence="8">
    <location>
        <begin position="121"/>
        <end position="138"/>
    </location>
</feature>
<dbReference type="GO" id="GO:0006882">
    <property type="term" value="P:intracellular zinc ion homeostasis"/>
    <property type="evidence" value="ECO:0007669"/>
    <property type="project" value="InterPro"/>
</dbReference>
<dbReference type="NCBIfam" id="TIGR01297">
    <property type="entry name" value="CDF"/>
    <property type="match status" value="1"/>
</dbReference>
<evidence type="ECO:0000256" key="8">
    <source>
        <dbReference type="RuleBase" id="RU369017"/>
    </source>
</evidence>
<dbReference type="InterPro" id="IPR058533">
    <property type="entry name" value="Cation_efflux_TM"/>
</dbReference>
<evidence type="ECO:0000259" key="10">
    <source>
        <dbReference type="Pfam" id="PF01545"/>
    </source>
</evidence>
<dbReference type="STRING" id="1316194.A0A1Q5SQU9"/>
<dbReference type="GO" id="GO:0031410">
    <property type="term" value="C:cytoplasmic vesicle"/>
    <property type="evidence" value="ECO:0007669"/>
    <property type="project" value="TreeGrafter"/>
</dbReference>
<sequence>MTLLAFGCGQIVRKNHQQSGSMGTSSTIKLPAANAKTAQLALQQIFSVGLPIYAAFKVGGFLVAFALLLATSSGLPSAASTTFQSGTSERYSKKRFTIALLVTAVLLSFLGMNQPWDSSPFLGYAALLVSVFVLPPPFPTLRRQGPIPEPGLVAESMAQHSKASDAGQSSVVITTDAPLALITGASLAALTLIVSRGLPFSTRELIYILPAALSFALSMMLWFPSGLRSGDKFGLAVSTATAALLCSLHTKDDFLFIYAARGILAGVSFFAARMDDSQLRLDAHSHTHAHNHHHGHSHGSTETTRVTKWLLHRSEDYPLLHSILKEKDSRSIFYFMCLNFTFMLVQLSYGFVTGSLGLLSDSIHMFFDCLALVVGLCAAVMSKWPPNARFPYGYGKVDTLSGFANGIFLIVEIIYEAVERLSSGSQMHRIGELLAVSVAGLLVNLVGIFSFEHGHHHHGHDHGHDHSHGNENMHGIFLHILADTLGSVAVVISTILVHYSGWSGYDPLASCFIAILIFASAVPLVSSTAKTLLLTLPADTEYNVRETLAGVSTLRGVVSYTVPKFWLDDTSSSSSGHDHAHDNSGHGGCDHSHGQDHSHSHSHHDHSHGHGHDHGHSHDHGHDHDHDHAHERKNQKVLGVIHVVASRGADLEDVRQRTVKYLREKDMDIVVQVERDGDGRCWCGGGSKSP</sequence>
<feature type="transmembrane region" description="Helical" evidence="8">
    <location>
        <begin position="508"/>
        <end position="526"/>
    </location>
</feature>
<protein>
    <recommendedName>
        <fullName evidence="8">Zinc transporter</fullName>
    </recommendedName>
</protein>
<keyword evidence="4 8" id="KW-0812">Transmembrane</keyword>
<keyword evidence="7 8" id="KW-0472">Membrane</keyword>
<evidence type="ECO:0000256" key="7">
    <source>
        <dbReference type="ARBA" id="ARBA00023136"/>
    </source>
</evidence>
<dbReference type="Pfam" id="PF01545">
    <property type="entry name" value="Cation_efflux"/>
    <property type="match status" value="1"/>
</dbReference>
<feature type="domain" description="Cation efflux protein transmembrane" evidence="10">
    <location>
        <begin position="332"/>
        <end position="533"/>
    </location>
</feature>
<feature type="transmembrane region" description="Helical" evidence="8">
    <location>
        <begin position="363"/>
        <end position="381"/>
    </location>
</feature>
<feature type="transmembrane region" description="Helical" evidence="8">
    <location>
        <begin position="205"/>
        <end position="223"/>
    </location>
</feature>
<keyword evidence="5 8" id="KW-1133">Transmembrane helix</keyword>
<dbReference type="PANTHER" id="PTHR45755">
    <property type="match status" value="1"/>
</dbReference>
<dbReference type="InterPro" id="IPR002524">
    <property type="entry name" value="Cation_efflux"/>
</dbReference>
<dbReference type="GO" id="GO:0005794">
    <property type="term" value="C:Golgi apparatus"/>
    <property type="evidence" value="ECO:0007669"/>
    <property type="project" value="TreeGrafter"/>
</dbReference>
<evidence type="ECO:0000313" key="11">
    <source>
        <dbReference type="EMBL" id="OKO90350.1"/>
    </source>
</evidence>
<feature type="transmembrane region" description="Helical" evidence="8">
    <location>
        <begin position="96"/>
        <end position="115"/>
    </location>
</feature>
<feature type="region of interest" description="Disordered" evidence="9">
    <location>
        <begin position="572"/>
        <end position="630"/>
    </location>
</feature>
<comment type="caution">
    <text evidence="11">The sequence shown here is derived from an EMBL/GenBank/DDBJ whole genome shotgun (WGS) entry which is preliminary data.</text>
</comment>
<evidence type="ECO:0000313" key="12">
    <source>
        <dbReference type="Proteomes" id="UP000186955"/>
    </source>
</evidence>
<dbReference type="InterPro" id="IPR045316">
    <property type="entry name" value="Msc2-like"/>
</dbReference>
<evidence type="ECO:0000256" key="4">
    <source>
        <dbReference type="ARBA" id="ARBA00022692"/>
    </source>
</evidence>
<evidence type="ECO:0000256" key="9">
    <source>
        <dbReference type="SAM" id="MobiDB-lite"/>
    </source>
</evidence>
<keyword evidence="6 8" id="KW-0406">Ion transport</keyword>